<feature type="compositionally biased region" description="Basic residues" evidence="1">
    <location>
        <begin position="38"/>
        <end position="59"/>
    </location>
</feature>
<feature type="region of interest" description="Disordered" evidence="1">
    <location>
        <begin position="150"/>
        <end position="205"/>
    </location>
</feature>
<evidence type="ECO:0000256" key="1">
    <source>
        <dbReference type="SAM" id="MobiDB-lite"/>
    </source>
</evidence>
<name>A0A9W4E779_9ACTN</name>
<dbReference type="GO" id="GO:0034028">
    <property type="term" value="F:5-(carboxyamino)imidazole ribonucleotide synthase activity"/>
    <property type="evidence" value="ECO:0007669"/>
    <property type="project" value="UniProtKB-EC"/>
</dbReference>
<feature type="compositionally biased region" description="Basic and acidic residues" evidence="1">
    <location>
        <begin position="377"/>
        <end position="387"/>
    </location>
</feature>
<gene>
    <name evidence="2" type="ORF">SBRY_21130</name>
</gene>
<organism evidence="2 3">
    <name type="scientific">Actinacidiphila bryophytorum</name>
    <dbReference type="NCBI Taxonomy" id="1436133"/>
    <lineage>
        <taxon>Bacteria</taxon>
        <taxon>Bacillati</taxon>
        <taxon>Actinomycetota</taxon>
        <taxon>Actinomycetes</taxon>
        <taxon>Kitasatosporales</taxon>
        <taxon>Streptomycetaceae</taxon>
        <taxon>Actinacidiphila</taxon>
    </lineage>
</organism>
<dbReference type="Proteomes" id="UP001153328">
    <property type="component" value="Unassembled WGS sequence"/>
</dbReference>
<keyword evidence="3" id="KW-1185">Reference proteome</keyword>
<keyword evidence="2" id="KW-0436">Ligase</keyword>
<proteinExistence type="predicted"/>
<feature type="compositionally biased region" description="Basic residues" evidence="1">
    <location>
        <begin position="76"/>
        <end position="97"/>
    </location>
</feature>
<feature type="compositionally biased region" description="Basic and acidic residues" evidence="1">
    <location>
        <begin position="151"/>
        <end position="166"/>
    </location>
</feature>
<dbReference type="EMBL" id="CAJVAX010000012">
    <property type="protein sequence ID" value="CAG7634973.1"/>
    <property type="molecule type" value="Genomic_DNA"/>
</dbReference>
<feature type="compositionally biased region" description="Basic residues" evidence="1">
    <location>
        <begin position="388"/>
        <end position="397"/>
    </location>
</feature>
<feature type="region of interest" description="Disordered" evidence="1">
    <location>
        <begin position="1"/>
        <end position="119"/>
    </location>
</feature>
<protein>
    <submittedName>
        <fullName evidence="2">N5-carboxyaminoimidazole ribonucleotide synthase</fullName>
        <ecNumber evidence="2">6.3.4.18</ecNumber>
    </submittedName>
</protein>
<feature type="compositionally biased region" description="Basic and acidic residues" evidence="1">
    <location>
        <begin position="178"/>
        <end position="193"/>
    </location>
</feature>
<feature type="compositionally biased region" description="Basic residues" evidence="1">
    <location>
        <begin position="1"/>
        <end position="11"/>
    </location>
</feature>
<dbReference type="EC" id="6.3.4.18" evidence="2"/>
<feature type="compositionally biased region" description="Low complexity" evidence="1">
    <location>
        <begin position="323"/>
        <end position="336"/>
    </location>
</feature>
<feature type="compositionally biased region" description="Low complexity" evidence="1">
    <location>
        <begin position="365"/>
        <end position="376"/>
    </location>
</feature>
<sequence length="414" mass="45802">MLRPLRLRRPPARPPLRTGRRRLRRHGPDHRRPAAAALRRRHPRLPGRQRARPGRHRRLQRADAGHRQALLPRPDGRRHRRLLHGPVAGHRRGRRGVRTADPRHGPRLAAGPGRVGGARRAGRAGLAAAGTRPVRGHRPRLHLRCRCHRRERADHPQPHRLDDGRLLRPPGHRRLRHHGLDAADLPGRRDLRRPGGPAARGHDGDGCAAVLRAAAGRRPDALAGADRCRARRLPGRRVRRAVGRARRRPLGVGAAARGGQLRLPAGPHDDRDALAHRRRGRTPVGLRAEHRLPHLHPRADPGRRAQPVLRRLGPAHRPDARAGRPPGAVRGAGRAQPVHRGRTVTPVGAVRAPVPDWTHARTRTEPPAAAAPAADPLRPDDGGARDRRGGRRHRRAHGVNCPTPTRGWGQPHHP</sequence>
<evidence type="ECO:0000313" key="3">
    <source>
        <dbReference type="Proteomes" id="UP001153328"/>
    </source>
</evidence>
<dbReference type="AlphaFoldDB" id="A0A9W4E779"/>
<reference evidence="2" key="1">
    <citation type="submission" date="2021-06" db="EMBL/GenBank/DDBJ databases">
        <authorList>
            <person name="Arsene-Ploetze F."/>
        </authorList>
    </citation>
    <scope>NUCLEOTIDE SEQUENCE</scope>
    <source>
        <strain evidence="2">SBRY1</strain>
    </source>
</reference>
<evidence type="ECO:0000313" key="2">
    <source>
        <dbReference type="EMBL" id="CAG7634973.1"/>
    </source>
</evidence>
<feature type="region of interest" description="Disordered" evidence="1">
    <location>
        <begin position="311"/>
        <end position="414"/>
    </location>
</feature>
<comment type="caution">
    <text evidence="2">The sequence shown here is derived from an EMBL/GenBank/DDBJ whole genome shotgun (WGS) entry which is preliminary data.</text>
</comment>
<accession>A0A9W4E779</accession>
<feature type="compositionally biased region" description="Basic residues" evidence="1">
    <location>
        <begin position="18"/>
        <end position="29"/>
    </location>
</feature>